<dbReference type="PIRSF" id="PIRSF019455">
    <property type="entry name" value="CopR_AtkY"/>
    <property type="match status" value="1"/>
</dbReference>
<comment type="similarity">
    <text evidence="1">Belongs to the BlaI transcriptional regulatory family.</text>
</comment>
<keyword evidence="4" id="KW-0804">Transcription</keyword>
<evidence type="ECO:0000313" key="6">
    <source>
        <dbReference type="Proteomes" id="UP001597285"/>
    </source>
</evidence>
<evidence type="ECO:0000256" key="1">
    <source>
        <dbReference type="ARBA" id="ARBA00011046"/>
    </source>
</evidence>
<proteinExistence type="inferred from homology"/>
<name>A0ABW4NMX2_9LACT</name>
<keyword evidence="3" id="KW-0238">DNA-binding</keyword>
<keyword evidence="2" id="KW-0805">Transcription regulation</keyword>
<dbReference type="SUPFAM" id="SSF46785">
    <property type="entry name" value="Winged helix' DNA-binding domain"/>
    <property type="match status" value="1"/>
</dbReference>
<evidence type="ECO:0000256" key="3">
    <source>
        <dbReference type="ARBA" id="ARBA00023125"/>
    </source>
</evidence>
<dbReference type="InterPro" id="IPR036390">
    <property type="entry name" value="WH_DNA-bd_sf"/>
</dbReference>
<dbReference type="Pfam" id="PF03965">
    <property type="entry name" value="Penicillinase_R"/>
    <property type="match status" value="1"/>
</dbReference>
<evidence type="ECO:0000256" key="4">
    <source>
        <dbReference type="ARBA" id="ARBA00023163"/>
    </source>
</evidence>
<dbReference type="InterPro" id="IPR005650">
    <property type="entry name" value="BlaI_family"/>
</dbReference>
<accession>A0ABW4NMX2</accession>
<dbReference type="Gene3D" id="1.10.10.10">
    <property type="entry name" value="Winged helix-like DNA-binding domain superfamily/Winged helix DNA-binding domain"/>
    <property type="match status" value="1"/>
</dbReference>
<dbReference type="NCBIfam" id="TIGR02698">
    <property type="entry name" value="CopY_TcrY"/>
    <property type="match status" value="1"/>
</dbReference>
<reference evidence="6" key="1">
    <citation type="journal article" date="2019" name="Int. J. Syst. Evol. Microbiol.">
        <title>The Global Catalogue of Microorganisms (GCM) 10K type strain sequencing project: providing services to taxonomists for standard genome sequencing and annotation.</title>
        <authorList>
            <consortium name="The Broad Institute Genomics Platform"/>
            <consortium name="The Broad Institute Genome Sequencing Center for Infectious Disease"/>
            <person name="Wu L."/>
            <person name="Ma J."/>
        </authorList>
    </citation>
    <scope>NUCLEOTIDE SEQUENCE [LARGE SCALE GENOMIC DNA]</scope>
    <source>
        <strain evidence="6">KCTC 42143</strain>
    </source>
</reference>
<evidence type="ECO:0000313" key="5">
    <source>
        <dbReference type="EMBL" id="MFD1799784.1"/>
    </source>
</evidence>
<keyword evidence="6" id="KW-1185">Reference proteome</keyword>
<protein>
    <submittedName>
        <fullName evidence="5">CopY/TcrY family copper transport repressor</fullName>
    </submittedName>
</protein>
<evidence type="ECO:0000256" key="2">
    <source>
        <dbReference type="ARBA" id="ARBA00023015"/>
    </source>
</evidence>
<comment type="caution">
    <text evidence="5">The sequence shown here is derived from an EMBL/GenBank/DDBJ whole genome shotgun (WGS) entry which is preliminary data.</text>
</comment>
<gene>
    <name evidence="5" type="ORF">ACFSBK_07985</name>
</gene>
<dbReference type="EMBL" id="JBHUFF010000014">
    <property type="protein sequence ID" value="MFD1799784.1"/>
    <property type="molecule type" value="Genomic_DNA"/>
</dbReference>
<organism evidence="5 6">
    <name type="scientific">Carnobacterium antarcticum</name>
    <dbReference type="NCBI Taxonomy" id="2126436"/>
    <lineage>
        <taxon>Bacteria</taxon>
        <taxon>Bacillati</taxon>
        <taxon>Bacillota</taxon>
        <taxon>Bacilli</taxon>
        <taxon>Lactobacillales</taxon>
        <taxon>Carnobacteriaceae</taxon>
        <taxon>Carnobacterium</taxon>
    </lineage>
</organism>
<dbReference type="InterPro" id="IPR014071">
    <property type="entry name" value="Cu_transp_CopY/TcrY"/>
</dbReference>
<dbReference type="RefSeq" id="WP_058919817.1">
    <property type="nucleotide sequence ID" value="NZ_JBHSQC010000015.1"/>
</dbReference>
<dbReference type="InterPro" id="IPR036388">
    <property type="entry name" value="WH-like_DNA-bd_sf"/>
</dbReference>
<dbReference type="Proteomes" id="UP001597285">
    <property type="component" value="Unassembled WGS sequence"/>
</dbReference>
<sequence length="143" mass="15772">MTTKVKTTITEAEWEVMRVAWTAETVTSKEIVAVLKDKMNWKPATIKTLIGRLVEKGLLATEPVGNKFIYTPTVSEEDSVKNVTLDVFSQMCNKKVGTTLANLLAEATLSHEDVRLLEEVLAQKKKEAVDEVACNCAPGQCNC</sequence>